<dbReference type="Proteomes" id="UP000053246">
    <property type="component" value="Unassembled WGS sequence"/>
</dbReference>
<keyword evidence="5" id="KW-1185">Reference proteome</keyword>
<dbReference type="RefSeq" id="WP_013733513.1">
    <property type="nucleotide sequence ID" value="NZ_LMWI01000002.1"/>
</dbReference>
<evidence type="ECO:0000313" key="4">
    <source>
        <dbReference type="EMBL" id="KUJ44323.1"/>
    </source>
</evidence>
<keyword evidence="2" id="KW-0012">Acyltransferase</keyword>
<dbReference type="InterPro" id="IPR016181">
    <property type="entry name" value="Acyl_CoA_acyltransferase"/>
</dbReference>
<evidence type="ECO:0000313" key="5">
    <source>
        <dbReference type="Proteomes" id="UP000053246"/>
    </source>
</evidence>
<gene>
    <name evidence="4" type="ORF">ADL17_14010</name>
</gene>
<dbReference type="CDD" id="cd04301">
    <property type="entry name" value="NAT_SF"/>
    <property type="match status" value="1"/>
</dbReference>
<accession>A0A9X0I058</accession>
<organism evidence="4 5">
    <name type="scientific">Micromonospora maris</name>
    <dbReference type="NCBI Taxonomy" id="1003110"/>
    <lineage>
        <taxon>Bacteria</taxon>
        <taxon>Bacillati</taxon>
        <taxon>Actinomycetota</taxon>
        <taxon>Actinomycetes</taxon>
        <taxon>Micromonosporales</taxon>
        <taxon>Micromonosporaceae</taxon>
        <taxon>Micromonospora</taxon>
    </lineage>
</organism>
<dbReference type="SUPFAM" id="SSF55729">
    <property type="entry name" value="Acyl-CoA N-acyltransferases (Nat)"/>
    <property type="match status" value="1"/>
</dbReference>
<dbReference type="PROSITE" id="PS51186">
    <property type="entry name" value="GNAT"/>
    <property type="match status" value="1"/>
</dbReference>
<protein>
    <submittedName>
        <fullName evidence="4">GCN5 family acetyltransferase</fullName>
    </submittedName>
</protein>
<comment type="caution">
    <text evidence="4">The sequence shown here is derived from an EMBL/GenBank/DDBJ whole genome shotgun (WGS) entry which is preliminary data.</text>
</comment>
<feature type="domain" description="N-acetyltransferase" evidence="3">
    <location>
        <begin position="4"/>
        <end position="160"/>
    </location>
</feature>
<dbReference type="InterPro" id="IPR050832">
    <property type="entry name" value="Bact_Acetyltransf"/>
</dbReference>
<dbReference type="Pfam" id="PF00583">
    <property type="entry name" value="Acetyltransf_1"/>
    <property type="match status" value="1"/>
</dbReference>
<dbReference type="InterPro" id="IPR000182">
    <property type="entry name" value="GNAT_dom"/>
</dbReference>
<dbReference type="EMBL" id="LMWI01000002">
    <property type="protein sequence ID" value="KUJ44323.1"/>
    <property type="molecule type" value="Genomic_DNA"/>
</dbReference>
<evidence type="ECO:0000259" key="3">
    <source>
        <dbReference type="PROSITE" id="PS51186"/>
    </source>
</evidence>
<evidence type="ECO:0000256" key="1">
    <source>
        <dbReference type="ARBA" id="ARBA00022679"/>
    </source>
</evidence>
<dbReference type="PANTHER" id="PTHR43877">
    <property type="entry name" value="AMINOALKYLPHOSPHONATE N-ACETYLTRANSFERASE-RELATED-RELATED"/>
    <property type="match status" value="1"/>
</dbReference>
<name>A0A9X0I058_9ACTN</name>
<dbReference type="GO" id="GO:0016747">
    <property type="term" value="F:acyltransferase activity, transferring groups other than amino-acyl groups"/>
    <property type="evidence" value="ECO:0007669"/>
    <property type="project" value="InterPro"/>
</dbReference>
<reference evidence="4 5" key="1">
    <citation type="submission" date="2015-10" db="EMBL/GenBank/DDBJ databases">
        <authorList>
            <person name="Ju K.-S."/>
            <person name="Doroghazi J.R."/>
            <person name="Metcalf W.W."/>
        </authorList>
    </citation>
    <scope>NUCLEOTIDE SEQUENCE [LARGE SCALE GENOMIC DNA]</scope>
    <source>
        <strain evidence="4 5">NRRL B-24793</strain>
    </source>
</reference>
<sequence length="162" mass="18200">MTGPLIRDRTQADLPACVQLLTEVHRADRYPLNWPADPYRWLCPARLRQAWVAVSESGDLVGHLAVQQTPDHGAEVVRLFVAPVHRRRRVGTALLRRIAQWADDQQIDLTLQVVDRAGSSAVALYEEQGWRHSGTSTADWTAADGRPVTVRHYVLSPGRLPR</sequence>
<proteinExistence type="predicted"/>
<evidence type="ECO:0000256" key="2">
    <source>
        <dbReference type="ARBA" id="ARBA00023315"/>
    </source>
</evidence>
<dbReference type="AlphaFoldDB" id="A0A9X0I058"/>
<dbReference type="OMA" id="GYPVNWP"/>
<keyword evidence="1" id="KW-0808">Transferase</keyword>
<dbReference type="Gene3D" id="3.40.630.30">
    <property type="match status" value="1"/>
</dbReference>